<proteinExistence type="predicted"/>
<protein>
    <submittedName>
        <fullName evidence="1">Uncharacterized protein</fullName>
    </submittedName>
</protein>
<organism evidence="1 2">
    <name type="scientific">Tanacetum coccineum</name>
    <dbReference type="NCBI Taxonomy" id="301880"/>
    <lineage>
        <taxon>Eukaryota</taxon>
        <taxon>Viridiplantae</taxon>
        <taxon>Streptophyta</taxon>
        <taxon>Embryophyta</taxon>
        <taxon>Tracheophyta</taxon>
        <taxon>Spermatophyta</taxon>
        <taxon>Magnoliopsida</taxon>
        <taxon>eudicotyledons</taxon>
        <taxon>Gunneridae</taxon>
        <taxon>Pentapetalae</taxon>
        <taxon>asterids</taxon>
        <taxon>campanulids</taxon>
        <taxon>Asterales</taxon>
        <taxon>Asteraceae</taxon>
        <taxon>Asteroideae</taxon>
        <taxon>Anthemideae</taxon>
        <taxon>Anthemidinae</taxon>
        <taxon>Tanacetum</taxon>
    </lineage>
</organism>
<name>A0ABQ5CEC0_9ASTR</name>
<evidence type="ECO:0000313" key="1">
    <source>
        <dbReference type="EMBL" id="GJT24907.1"/>
    </source>
</evidence>
<gene>
    <name evidence="1" type="ORF">Tco_0894844</name>
</gene>
<evidence type="ECO:0000313" key="2">
    <source>
        <dbReference type="Proteomes" id="UP001151760"/>
    </source>
</evidence>
<accession>A0ABQ5CEC0</accession>
<keyword evidence="2" id="KW-1185">Reference proteome</keyword>
<reference evidence="1" key="2">
    <citation type="submission" date="2022-01" db="EMBL/GenBank/DDBJ databases">
        <authorList>
            <person name="Yamashiro T."/>
            <person name="Shiraishi A."/>
            <person name="Satake H."/>
            <person name="Nakayama K."/>
        </authorList>
    </citation>
    <scope>NUCLEOTIDE SEQUENCE</scope>
</reference>
<comment type="caution">
    <text evidence="1">The sequence shown here is derived from an EMBL/GenBank/DDBJ whole genome shotgun (WGS) entry which is preliminary data.</text>
</comment>
<dbReference type="EMBL" id="BQNB010014172">
    <property type="protein sequence ID" value="GJT24907.1"/>
    <property type="molecule type" value="Genomic_DNA"/>
</dbReference>
<sequence>MDDGCCNGGDLPETYIIGNQLHYQDNAWYEALEDSKLKDEALRNKVIMEGLIKEDDDESHYEQMRRWNINANYDDAYETNHENNDKEELCEVHELPVCNIRRYMMIKYLFNNDEEYVAVKEDKYDDLTITREEACRSYQEIFWKIDEGWMDDGEVKSVASVMEIVSPNHSKALAKWQVQPTRASMFSVSPSELLPLVDHLYPSNAVPSSKEKNEHSQFAFSICTSLNINHW</sequence>
<reference evidence="1" key="1">
    <citation type="journal article" date="2022" name="Int. J. Mol. Sci.">
        <title>Draft Genome of Tanacetum Coccineum: Genomic Comparison of Closely Related Tanacetum-Family Plants.</title>
        <authorList>
            <person name="Yamashiro T."/>
            <person name="Shiraishi A."/>
            <person name="Nakayama K."/>
            <person name="Satake H."/>
        </authorList>
    </citation>
    <scope>NUCLEOTIDE SEQUENCE</scope>
</reference>
<dbReference type="Proteomes" id="UP001151760">
    <property type="component" value="Unassembled WGS sequence"/>
</dbReference>